<feature type="binding site" evidence="12">
    <location>
        <position position="284"/>
    </location>
    <ligand>
        <name>K(+)</name>
        <dbReference type="ChEBI" id="CHEBI:29103"/>
    </ligand>
</feature>
<evidence type="ECO:0000259" key="13">
    <source>
        <dbReference type="Pfam" id="PF00294"/>
    </source>
</evidence>
<dbReference type="PRINTS" id="PR00990">
    <property type="entry name" value="RIBOKINASE"/>
</dbReference>
<comment type="caution">
    <text evidence="14">The sequence shown here is derived from an EMBL/GenBank/DDBJ whole genome shotgun (WGS) entry which is preliminary data.</text>
</comment>
<proteinExistence type="inferred from homology"/>
<feature type="domain" description="Carbohydrate kinase PfkB" evidence="13">
    <location>
        <begin position="1"/>
        <end position="289"/>
    </location>
</feature>
<dbReference type="RefSeq" id="WP_168911918.1">
    <property type="nucleotide sequence ID" value="NZ_JABACI010000001.1"/>
</dbReference>
<keyword evidence="9 12" id="KW-0460">Magnesium</keyword>
<dbReference type="SUPFAM" id="SSF53613">
    <property type="entry name" value="Ribokinase-like"/>
    <property type="match status" value="1"/>
</dbReference>
<evidence type="ECO:0000313" key="15">
    <source>
        <dbReference type="Proteomes" id="UP001429745"/>
    </source>
</evidence>
<gene>
    <name evidence="12" type="primary">rbsK</name>
    <name evidence="14" type="ORF">HF576_06645</name>
</gene>
<comment type="subunit">
    <text evidence="12">Homodimer.</text>
</comment>
<evidence type="ECO:0000256" key="10">
    <source>
        <dbReference type="ARBA" id="ARBA00022958"/>
    </source>
</evidence>
<sequence>MTDVVVVGSVNYDLGLRVQRLPWAGETVLSSSFTRSPGGKGANQAAAIHEAGVSCAMVAAVGADGRPLVDQLRQQGVDTSRIREDAAAMTGTAVIMIDDQGQNSIIVSPGANESLTPGEVRAAIEAFAEARVVLTQGESPAAAIVAAAIAAEAASVRFVVNLAPAIDIPRHVIELADPLVVNEIEAEETALALGIAVDGVASADLAPVLAGVARSVVITLGASGAVWSSRGKGGRADAERVEVVDTTGAGDAFVGAMVAQLTRGGDLASAVRSGVAAGTRAVQVVGARAVGQAVR</sequence>
<comment type="similarity">
    <text evidence="12">Belongs to the carbohydrate kinase PfkB family. Ribokinase subfamily.</text>
</comment>
<feature type="binding site" evidence="12">
    <location>
        <position position="247"/>
    </location>
    <ligand>
        <name>K(+)</name>
        <dbReference type="ChEBI" id="CHEBI:29103"/>
    </ligand>
</feature>
<dbReference type="InterPro" id="IPR011877">
    <property type="entry name" value="Ribokinase"/>
</dbReference>
<keyword evidence="5 12" id="KW-0479">Metal-binding</keyword>
<feature type="binding site" evidence="12">
    <location>
        <position position="182"/>
    </location>
    <ligand>
        <name>ATP</name>
        <dbReference type="ChEBI" id="CHEBI:30616"/>
    </ligand>
</feature>
<evidence type="ECO:0000256" key="5">
    <source>
        <dbReference type="ARBA" id="ARBA00022723"/>
    </source>
</evidence>
<feature type="binding site" evidence="12">
    <location>
        <position position="251"/>
    </location>
    <ligand>
        <name>substrate</name>
    </ligand>
</feature>
<evidence type="ECO:0000256" key="7">
    <source>
        <dbReference type="ARBA" id="ARBA00022777"/>
    </source>
</evidence>
<accession>A0ABX1K937</accession>
<keyword evidence="11 12" id="KW-0119">Carbohydrate metabolism</keyword>
<evidence type="ECO:0000313" key="14">
    <source>
        <dbReference type="EMBL" id="NLP83516.1"/>
    </source>
</evidence>
<evidence type="ECO:0000256" key="4">
    <source>
        <dbReference type="ARBA" id="ARBA00022679"/>
    </source>
</evidence>
<keyword evidence="4 12" id="KW-0808">Transferase</keyword>
<comment type="similarity">
    <text evidence="1">Belongs to the carbohydrate kinase pfkB family.</text>
</comment>
<comment type="function">
    <text evidence="12">Catalyzes the phosphorylation of ribose at O-5 in a reaction requiring ATP and magnesium. The resulting D-ribose-5-phosphate can then be used either for sythesis of nucleotides, histidine, and tryptophan, or as a component of the pentose phosphate pathway.</text>
</comment>
<comment type="activity regulation">
    <text evidence="12">Activated by a monovalent cation that binds near, but not in, the active site. The most likely occupant of the site in vivo is potassium. Ion binding induces a conformational change that may alter substrate affinity.</text>
</comment>
<dbReference type="InterPro" id="IPR011611">
    <property type="entry name" value="PfkB_dom"/>
</dbReference>
<protein>
    <recommendedName>
        <fullName evidence="3 12">Ribokinase</fullName>
        <shortName evidence="12">RK</shortName>
        <ecNumber evidence="2 12">2.7.1.15</ecNumber>
    </recommendedName>
</protein>
<keyword evidence="7 12" id="KW-0418">Kinase</keyword>
<dbReference type="InterPro" id="IPR002173">
    <property type="entry name" value="Carboh/pur_kinase_PfkB_CS"/>
</dbReference>
<dbReference type="CDD" id="cd01174">
    <property type="entry name" value="ribokinase"/>
    <property type="match status" value="1"/>
</dbReference>
<keyword evidence="10 12" id="KW-0630">Potassium</keyword>
<evidence type="ECO:0000256" key="11">
    <source>
        <dbReference type="ARBA" id="ARBA00023277"/>
    </source>
</evidence>
<feature type="binding site" evidence="12">
    <location>
        <begin position="250"/>
        <end position="251"/>
    </location>
    <ligand>
        <name>ATP</name>
        <dbReference type="ChEBI" id="CHEBI:30616"/>
    </ligand>
</feature>
<keyword evidence="6 12" id="KW-0547">Nucleotide-binding</keyword>
<evidence type="ECO:0000256" key="3">
    <source>
        <dbReference type="ARBA" id="ARBA00016943"/>
    </source>
</evidence>
<keyword evidence="8 12" id="KW-0067">ATP-binding</keyword>
<dbReference type="PROSITE" id="PS00584">
    <property type="entry name" value="PFKB_KINASES_2"/>
    <property type="match status" value="1"/>
</dbReference>
<evidence type="ECO:0000256" key="6">
    <source>
        <dbReference type="ARBA" id="ARBA00022741"/>
    </source>
</evidence>
<feature type="binding site" evidence="12">
    <location>
        <position position="286"/>
    </location>
    <ligand>
        <name>K(+)</name>
        <dbReference type="ChEBI" id="CHEBI:29103"/>
    </ligand>
</feature>
<comment type="caution">
    <text evidence="12">Lacks conserved residue(s) required for the propagation of feature annotation.</text>
</comment>
<dbReference type="Pfam" id="PF00294">
    <property type="entry name" value="PfkB"/>
    <property type="match status" value="1"/>
</dbReference>
<dbReference type="EMBL" id="JABACI010000001">
    <property type="protein sequence ID" value="NLP83516.1"/>
    <property type="molecule type" value="Genomic_DNA"/>
</dbReference>
<feature type="binding site" evidence="12">
    <location>
        <position position="245"/>
    </location>
    <ligand>
        <name>K(+)</name>
        <dbReference type="ChEBI" id="CHEBI:29103"/>
    </ligand>
</feature>
<evidence type="ECO:0000256" key="8">
    <source>
        <dbReference type="ARBA" id="ARBA00022840"/>
    </source>
</evidence>
<dbReference type="HAMAP" id="MF_01987">
    <property type="entry name" value="Ribokinase"/>
    <property type="match status" value="1"/>
</dbReference>
<feature type="binding site" evidence="12">
    <location>
        <begin position="39"/>
        <end position="43"/>
    </location>
    <ligand>
        <name>substrate</name>
    </ligand>
</feature>
<dbReference type="PANTHER" id="PTHR10584">
    <property type="entry name" value="SUGAR KINASE"/>
    <property type="match status" value="1"/>
</dbReference>
<evidence type="ECO:0000256" key="2">
    <source>
        <dbReference type="ARBA" id="ARBA00012035"/>
    </source>
</evidence>
<keyword evidence="12" id="KW-0963">Cytoplasm</keyword>
<comment type="subcellular location">
    <subcellularLocation>
        <location evidence="12">Cytoplasm</location>
    </subcellularLocation>
</comment>
<dbReference type="InterPro" id="IPR029056">
    <property type="entry name" value="Ribokinase-like"/>
</dbReference>
<feature type="binding site" evidence="12">
    <location>
        <position position="281"/>
    </location>
    <ligand>
        <name>K(+)</name>
        <dbReference type="ChEBI" id="CHEBI:29103"/>
    </ligand>
</feature>
<organism evidence="14 15">
    <name type="scientific">Microbacterium salsuginis</name>
    <dbReference type="NCBI Taxonomy" id="2722803"/>
    <lineage>
        <taxon>Bacteria</taxon>
        <taxon>Bacillati</taxon>
        <taxon>Actinomycetota</taxon>
        <taxon>Actinomycetes</taxon>
        <taxon>Micrococcales</taxon>
        <taxon>Microbacteriaceae</taxon>
        <taxon>Microbacterium</taxon>
    </lineage>
</organism>
<feature type="binding site" evidence="12">
    <location>
        <begin position="11"/>
        <end position="13"/>
    </location>
    <ligand>
        <name>substrate</name>
    </ligand>
</feature>
<name>A0ABX1K937_9MICO</name>
<evidence type="ECO:0000256" key="9">
    <source>
        <dbReference type="ARBA" id="ARBA00022842"/>
    </source>
</evidence>
<comment type="cofactor">
    <cofactor evidence="12">
        <name>Mg(2+)</name>
        <dbReference type="ChEBI" id="CHEBI:18420"/>
    </cofactor>
    <text evidence="12">Requires a divalent cation, most likely magnesium in vivo, as an electrophilic catalyst to aid phosphoryl group transfer. It is the chelate of the metal and the nucleotide that is the actual substrate.</text>
</comment>
<evidence type="ECO:0000256" key="1">
    <source>
        <dbReference type="ARBA" id="ARBA00005380"/>
    </source>
</evidence>
<reference evidence="14 15" key="1">
    <citation type="submission" date="2020-04" db="EMBL/GenBank/DDBJ databases">
        <title>CFH 90308 Microbacterium sp.</title>
        <authorList>
            <person name="Nie G."/>
            <person name="Ming H."/>
            <person name="Xia T."/>
        </authorList>
    </citation>
    <scope>NUCLEOTIDE SEQUENCE [LARGE SCALE GENOMIC DNA]</scope>
    <source>
        <strain evidence="14 15">CFH 90308</strain>
    </source>
</reference>
<dbReference type="EC" id="2.7.1.15" evidence="2 12"/>
<feature type="binding site" evidence="12">
    <location>
        <position position="138"/>
    </location>
    <ligand>
        <name>substrate</name>
    </ligand>
</feature>
<comment type="catalytic activity">
    <reaction evidence="12">
        <text>D-ribose + ATP = D-ribose 5-phosphate + ADP + H(+)</text>
        <dbReference type="Rhea" id="RHEA:13697"/>
        <dbReference type="ChEBI" id="CHEBI:15378"/>
        <dbReference type="ChEBI" id="CHEBI:30616"/>
        <dbReference type="ChEBI" id="CHEBI:47013"/>
        <dbReference type="ChEBI" id="CHEBI:78346"/>
        <dbReference type="ChEBI" id="CHEBI:456216"/>
        <dbReference type="EC" id="2.7.1.15"/>
    </reaction>
</comment>
<feature type="active site" description="Proton acceptor" evidence="12">
    <location>
        <position position="251"/>
    </location>
</feature>
<comment type="pathway">
    <text evidence="12">Carbohydrate metabolism; D-ribose degradation; D-ribose 5-phosphate from beta-D-ribopyranose: step 2/2.</text>
</comment>
<feature type="binding site" evidence="12">
    <location>
        <begin position="219"/>
        <end position="224"/>
    </location>
    <ligand>
        <name>ATP</name>
        <dbReference type="ChEBI" id="CHEBI:30616"/>
    </ligand>
</feature>
<dbReference type="Proteomes" id="UP001429745">
    <property type="component" value="Unassembled WGS sequence"/>
</dbReference>
<dbReference type="PANTHER" id="PTHR10584:SF166">
    <property type="entry name" value="RIBOKINASE"/>
    <property type="match status" value="1"/>
</dbReference>
<evidence type="ECO:0000256" key="12">
    <source>
        <dbReference type="HAMAP-Rule" id="MF_01987"/>
    </source>
</evidence>
<dbReference type="Gene3D" id="3.40.1190.20">
    <property type="match status" value="1"/>
</dbReference>
<dbReference type="InterPro" id="IPR002139">
    <property type="entry name" value="Ribo/fructo_kinase"/>
</dbReference>
<keyword evidence="15" id="KW-1185">Reference proteome</keyword>